<reference evidence="3" key="1">
    <citation type="journal article" date="2019" name="Int. J. Syst. Evol. Microbiol.">
        <title>The Global Catalogue of Microorganisms (GCM) 10K type strain sequencing project: providing services to taxonomists for standard genome sequencing and annotation.</title>
        <authorList>
            <consortium name="The Broad Institute Genomics Platform"/>
            <consortium name="The Broad Institute Genome Sequencing Center for Infectious Disease"/>
            <person name="Wu L."/>
            <person name="Ma J."/>
        </authorList>
    </citation>
    <scope>NUCLEOTIDE SEQUENCE [LARGE SCALE GENOMIC DNA]</scope>
    <source>
        <strain evidence="3">CCUG 56754</strain>
    </source>
</reference>
<evidence type="ECO:0000256" key="1">
    <source>
        <dbReference type="SAM" id="SignalP"/>
    </source>
</evidence>
<feature type="chain" id="PRO_5045182404" description="Lipoprotein" evidence="1">
    <location>
        <begin position="21"/>
        <end position="170"/>
    </location>
</feature>
<keyword evidence="1" id="KW-0732">Signal</keyword>
<name>A0ABW3LKK8_9BACI</name>
<dbReference type="Proteomes" id="UP001597040">
    <property type="component" value="Unassembled WGS sequence"/>
</dbReference>
<sequence length="170" mass="19665">MINRTRIILLFFVVSFLLVACQNDGNEGTEPNDKINNEQKQEVQNYLYESKTVKVIQTPGWQLQDNSSKDKDNIMFQNENVKAILTSVSHEKSLDEIKSELKASFGNSDAIEEDEQYLSLKSNRKESIRTDIYLNSGEEQTGILIFMTPHEGYEINQELIKEFKQSVQFF</sequence>
<dbReference type="EMBL" id="JBHTKJ010000012">
    <property type="protein sequence ID" value="MFD1037826.1"/>
    <property type="molecule type" value="Genomic_DNA"/>
</dbReference>
<organism evidence="2 3">
    <name type="scientific">Virgibacillus byunsanensis</name>
    <dbReference type="NCBI Taxonomy" id="570945"/>
    <lineage>
        <taxon>Bacteria</taxon>
        <taxon>Bacillati</taxon>
        <taxon>Bacillota</taxon>
        <taxon>Bacilli</taxon>
        <taxon>Bacillales</taxon>
        <taxon>Bacillaceae</taxon>
        <taxon>Virgibacillus</taxon>
    </lineage>
</organism>
<dbReference type="PROSITE" id="PS51257">
    <property type="entry name" value="PROKAR_LIPOPROTEIN"/>
    <property type="match status" value="1"/>
</dbReference>
<protein>
    <recommendedName>
        <fullName evidence="4">Lipoprotein</fullName>
    </recommendedName>
</protein>
<feature type="signal peptide" evidence="1">
    <location>
        <begin position="1"/>
        <end position="20"/>
    </location>
</feature>
<keyword evidence="3" id="KW-1185">Reference proteome</keyword>
<accession>A0ABW3LKK8</accession>
<comment type="caution">
    <text evidence="2">The sequence shown here is derived from an EMBL/GenBank/DDBJ whole genome shotgun (WGS) entry which is preliminary data.</text>
</comment>
<proteinExistence type="predicted"/>
<dbReference type="RefSeq" id="WP_390360250.1">
    <property type="nucleotide sequence ID" value="NZ_JBHTKJ010000012.1"/>
</dbReference>
<gene>
    <name evidence="2" type="ORF">ACFQ3N_05305</name>
</gene>
<evidence type="ECO:0000313" key="3">
    <source>
        <dbReference type="Proteomes" id="UP001597040"/>
    </source>
</evidence>
<evidence type="ECO:0008006" key="4">
    <source>
        <dbReference type="Google" id="ProtNLM"/>
    </source>
</evidence>
<evidence type="ECO:0000313" key="2">
    <source>
        <dbReference type="EMBL" id="MFD1037826.1"/>
    </source>
</evidence>